<evidence type="ECO:0000259" key="7">
    <source>
        <dbReference type="PROSITE" id="PS50262"/>
    </source>
</evidence>
<evidence type="ECO:0000313" key="8">
    <source>
        <dbReference type="Proteomes" id="UP000085678"/>
    </source>
</evidence>
<dbReference type="RefSeq" id="XP_013420685.1">
    <property type="nucleotide sequence ID" value="XM_013565231.1"/>
</dbReference>
<name>A0A1S3KDI7_LINAN</name>
<dbReference type="AlphaFoldDB" id="A0A1S3KDI7"/>
<feature type="domain" description="G-protein coupled receptors family 1 profile" evidence="7">
    <location>
        <begin position="1"/>
        <end position="105"/>
    </location>
</feature>
<feature type="transmembrane region" description="Helical" evidence="6">
    <location>
        <begin position="45"/>
        <end position="70"/>
    </location>
</feature>
<dbReference type="PANTHER" id="PTHR47760:SF3">
    <property type="entry name" value="G-PROTEIN COUPLED RECEPTOR AH9.1-RELATED"/>
    <property type="match status" value="1"/>
</dbReference>
<dbReference type="InterPro" id="IPR053093">
    <property type="entry name" value="GPCR-like"/>
</dbReference>
<evidence type="ECO:0000256" key="3">
    <source>
        <dbReference type="ARBA" id="ARBA00022989"/>
    </source>
</evidence>
<protein>
    <submittedName>
        <fullName evidence="9">Uncharacterized protein LOC106180997</fullName>
    </submittedName>
</protein>
<dbReference type="GeneID" id="106180997"/>
<keyword evidence="4 6" id="KW-0472">Membrane</keyword>
<dbReference type="InterPro" id="IPR019427">
    <property type="entry name" value="7TM_GPCR_serpentine_rcpt_Srw"/>
</dbReference>
<dbReference type="InParanoid" id="A0A1S3KDI7"/>
<dbReference type="Pfam" id="PF10324">
    <property type="entry name" value="7TM_GPCR_Srw"/>
    <property type="match status" value="1"/>
</dbReference>
<comment type="subcellular location">
    <subcellularLocation>
        <location evidence="1">Membrane</location>
    </subcellularLocation>
</comment>
<dbReference type="GO" id="GO:0008528">
    <property type="term" value="F:G protein-coupled peptide receptor activity"/>
    <property type="evidence" value="ECO:0007669"/>
    <property type="project" value="InterPro"/>
</dbReference>
<dbReference type="KEGG" id="lak:106180997"/>
<evidence type="ECO:0000256" key="4">
    <source>
        <dbReference type="ARBA" id="ARBA00023136"/>
    </source>
</evidence>
<feature type="compositionally biased region" description="Basic and acidic residues" evidence="5">
    <location>
        <begin position="159"/>
        <end position="173"/>
    </location>
</feature>
<dbReference type="PROSITE" id="PS50262">
    <property type="entry name" value="G_PROTEIN_RECEP_F1_2"/>
    <property type="match status" value="1"/>
</dbReference>
<reference evidence="9" key="1">
    <citation type="submission" date="2025-08" db="UniProtKB">
        <authorList>
            <consortium name="RefSeq"/>
        </authorList>
    </citation>
    <scope>IDENTIFICATION</scope>
    <source>
        <tissue evidence="9">Gonads</tissue>
    </source>
</reference>
<sequence length="225" mass="24430">MKAILLVLTPLIIGRLYSQRRVRRALSNTNDSALKNKDNTTKTTALLLGVAIAFLVLVNPIATAHIVTVITGRNIFETNEPGIQVYREIAQLLETTNYSINFFIYVIWNQQYRQRFLSMVSCLVCKCTGKKSASGQSGKENSANKTLQTGLSKGAATSEGEKGGNADSKEDPPKTQNSVNGDAAPNQDEVISFDDAKCDSVQVSNVNESESHAAEVCIVPSDVME</sequence>
<gene>
    <name evidence="9" type="primary">LOC106180997</name>
</gene>
<evidence type="ECO:0000256" key="5">
    <source>
        <dbReference type="SAM" id="MobiDB-lite"/>
    </source>
</evidence>
<keyword evidence="3 6" id="KW-1133">Transmembrane helix</keyword>
<dbReference type="PANTHER" id="PTHR47760">
    <property type="entry name" value="G-PROTEIN COUPLED RECEPTOR B0563.6-LIKE PROTEIN-RELATED"/>
    <property type="match status" value="1"/>
</dbReference>
<keyword evidence="2 6" id="KW-0812">Transmembrane</keyword>
<evidence type="ECO:0000256" key="6">
    <source>
        <dbReference type="SAM" id="Phobius"/>
    </source>
</evidence>
<evidence type="ECO:0000256" key="2">
    <source>
        <dbReference type="ARBA" id="ARBA00022692"/>
    </source>
</evidence>
<feature type="region of interest" description="Disordered" evidence="5">
    <location>
        <begin position="130"/>
        <end position="186"/>
    </location>
</feature>
<evidence type="ECO:0000313" key="9">
    <source>
        <dbReference type="RefSeq" id="XP_013420685.1"/>
    </source>
</evidence>
<evidence type="ECO:0000256" key="1">
    <source>
        <dbReference type="ARBA" id="ARBA00004370"/>
    </source>
</evidence>
<accession>A0A1S3KDI7</accession>
<dbReference type="Proteomes" id="UP000085678">
    <property type="component" value="Unplaced"/>
</dbReference>
<feature type="compositionally biased region" description="Polar residues" evidence="5">
    <location>
        <begin position="131"/>
        <end position="151"/>
    </location>
</feature>
<organism evidence="8 9">
    <name type="scientific">Lingula anatina</name>
    <name type="common">Brachiopod</name>
    <name type="synonym">Lingula unguis</name>
    <dbReference type="NCBI Taxonomy" id="7574"/>
    <lineage>
        <taxon>Eukaryota</taxon>
        <taxon>Metazoa</taxon>
        <taxon>Spiralia</taxon>
        <taxon>Lophotrochozoa</taxon>
        <taxon>Brachiopoda</taxon>
        <taxon>Linguliformea</taxon>
        <taxon>Lingulata</taxon>
        <taxon>Lingulida</taxon>
        <taxon>Linguloidea</taxon>
        <taxon>Lingulidae</taxon>
        <taxon>Lingula</taxon>
    </lineage>
</organism>
<dbReference type="SUPFAM" id="SSF81321">
    <property type="entry name" value="Family A G protein-coupled receptor-like"/>
    <property type="match status" value="1"/>
</dbReference>
<keyword evidence="8" id="KW-1185">Reference proteome</keyword>
<dbReference type="GO" id="GO:0016020">
    <property type="term" value="C:membrane"/>
    <property type="evidence" value="ECO:0007669"/>
    <property type="project" value="UniProtKB-SubCell"/>
</dbReference>
<dbReference type="OrthoDB" id="10029014at2759"/>
<dbReference type="InterPro" id="IPR017452">
    <property type="entry name" value="GPCR_Rhodpsn_7TM"/>
</dbReference>
<proteinExistence type="predicted"/>
<dbReference type="Gene3D" id="1.20.1070.10">
    <property type="entry name" value="Rhodopsin 7-helix transmembrane proteins"/>
    <property type="match status" value="1"/>
</dbReference>